<dbReference type="EMBL" id="HACA01019687">
    <property type="protein sequence ID" value="CDW37048.1"/>
    <property type="molecule type" value="Transcribed_RNA"/>
</dbReference>
<keyword evidence="1" id="KW-0812">Transmembrane</keyword>
<feature type="transmembrane region" description="Helical" evidence="1">
    <location>
        <begin position="154"/>
        <end position="178"/>
    </location>
</feature>
<proteinExistence type="predicted"/>
<dbReference type="AlphaFoldDB" id="A0A0K2UFL5"/>
<evidence type="ECO:0000313" key="2">
    <source>
        <dbReference type="EMBL" id="CDW37048.1"/>
    </source>
</evidence>
<sequence length="190" mass="21616">MFPKPEEGDVLWEIKESNGDRQMFLPTERSDYGLYSAHTLQNMGKDRFKASFDIVSADTTENRKEFYLVVGKKSEEAQGLGIRKISIDFTVVEKALISTTIVMPDSILLNTLINEENNNKDSLRVGSTHRVNSWPTERTSADTYSEDEINELRIGIVSIVIVAILITIIIFLVAYCLFCRKKEFSRVPTK</sequence>
<accession>A0A0K2UFL5</accession>
<name>A0A0K2UFL5_LEPSM</name>
<protein>
    <submittedName>
        <fullName evidence="2">Uncharacterized protein</fullName>
    </submittedName>
</protein>
<evidence type="ECO:0000256" key="1">
    <source>
        <dbReference type="SAM" id="Phobius"/>
    </source>
</evidence>
<dbReference type="OrthoDB" id="10650364at2759"/>
<keyword evidence="1" id="KW-1133">Transmembrane helix</keyword>
<reference evidence="2" key="1">
    <citation type="submission" date="2014-05" db="EMBL/GenBank/DDBJ databases">
        <authorList>
            <person name="Chronopoulou M."/>
        </authorList>
    </citation>
    <scope>NUCLEOTIDE SEQUENCE</scope>
    <source>
        <tissue evidence="2">Whole organism</tissue>
    </source>
</reference>
<organism evidence="2">
    <name type="scientific">Lepeophtheirus salmonis</name>
    <name type="common">Salmon louse</name>
    <name type="synonym">Caligus salmonis</name>
    <dbReference type="NCBI Taxonomy" id="72036"/>
    <lineage>
        <taxon>Eukaryota</taxon>
        <taxon>Metazoa</taxon>
        <taxon>Ecdysozoa</taxon>
        <taxon>Arthropoda</taxon>
        <taxon>Crustacea</taxon>
        <taxon>Multicrustacea</taxon>
        <taxon>Hexanauplia</taxon>
        <taxon>Copepoda</taxon>
        <taxon>Siphonostomatoida</taxon>
        <taxon>Caligidae</taxon>
        <taxon>Lepeophtheirus</taxon>
    </lineage>
</organism>
<keyword evidence="1" id="KW-0472">Membrane</keyword>